<dbReference type="Pfam" id="PF14478">
    <property type="entry name" value="DUF4430"/>
    <property type="match status" value="1"/>
</dbReference>
<keyword evidence="1" id="KW-0732">Signal</keyword>
<reference evidence="3 4" key="1">
    <citation type="journal article" date="2021" name="Arch. Microbiol.">
        <title>Myceligenerans indicum sp. nov., an actinobacterium isolated from mangrove sediment of Sundarbans, India.</title>
        <authorList>
            <person name="Asha K."/>
            <person name="Bhadury P."/>
        </authorList>
    </citation>
    <scope>NUCLEOTIDE SEQUENCE [LARGE SCALE GENOMIC DNA]</scope>
    <source>
        <strain evidence="3 4">I2</strain>
    </source>
</reference>
<feature type="chain" id="PRO_5046857026" evidence="1">
    <location>
        <begin position="25"/>
        <end position="135"/>
    </location>
</feature>
<evidence type="ECO:0000313" key="4">
    <source>
        <dbReference type="Proteomes" id="UP000675409"/>
    </source>
</evidence>
<evidence type="ECO:0000313" key="3">
    <source>
        <dbReference type="EMBL" id="MBL0886564.1"/>
    </source>
</evidence>
<dbReference type="EMBL" id="JABBYC010000013">
    <property type="protein sequence ID" value="MBL0886564.1"/>
    <property type="molecule type" value="Genomic_DNA"/>
</dbReference>
<evidence type="ECO:0000256" key="1">
    <source>
        <dbReference type="SAM" id="SignalP"/>
    </source>
</evidence>
<name>A0ABS1LK86_9MICO</name>
<keyword evidence="4" id="KW-1185">Reference proteome</keyword>
<proteinExistence type="predicted"/>
<comment type="caution">
    <text evidence="3">The sequence shown here is derived from an EMBL/GenBank/DDBJ whole genome shotgun (WGS) entry which is preliminary data.</text>
</comment>
<dbReference type="Proteomes" id="UP000675409">
    <property type="component" value="Unassembled WGS sequence"/>
</dbReference>
<protein>
    <submittedName>
        <fullName evidence="3">DUF4430 domain-containing protein</fullName>
    </submittedName>
</protein>
<accession>A0ABS1LK86</accession>
<sequence>MTMQSTTVPSLKMLAAAAAVALLAACGSGGEGNDEADPTASAPGGLALACSEKEDFTYAGEDGETALDLLLENDPSAETSGEGEMAFVTAICGYTADDGENEFWALYVDGEQATEGAGALETEDGQEITWKLETF</sequence>
<feature type="domain" description="Transcobalamin-like C-terminal" evidence="2">
    <location>
        <begin position="63"/>
        <end position="133"/>
    </location>
</feature>
<dbReference type="InterPro" id="IPR027954">
    <property type="entry name" value="Transcobalamin-like_C"/>
</dbReference>
<dbReference type="Gene3D" id="2.170.130.30">
    <property type="match status" value="1"/>
</dbReference>
<gene>
    <name evidence="3" type="ORF">HGK34_09815</name>
</gene>
<evidence type="ECO:0000259" key="2">
    <source>
        <dbReference type="Pfam" id="PF14478"/>
    </source>
</evidence>
<organism evidence="3 4">
    <name type="scientific">Myceligenerans indicum</name>
    <dbReference type="NCBI Taxonomy" id="2593663"/>
    <lineage>
        <taxon>Bacteria</taxon>
        <taxon>Bacillati</taxon>
        <taxon>Actinomycetota</taxon>
        <taxon>Actinomycetes</taxon>
        <taxon>Micrococcales</taxon>
        <taxon>Promicromonosporaceae</taxon>
        <taxon>Myceligenerans</taxon>
    </lineage>
</organism>
<feature type="signal peptide" evidence="1">
    <location>
        <begin position="1"/>
        <end position="24"/>
    </location>
</feature>